<keyword evidence="5" id="KW-0963">Cytoplasm</keyword>
<evidence type="ECO:0000256" key="5">
    <source>
        <dbReference type="HAMAP-Rule" id="MF_00740"/>
    </source>
</evidence>
<feature type="binding site" evidence="5">
    <location>
        <position position="283"/>
    </location>
    <ligand>
        <name>Mn(2+)</name>
        <dbReference type="ChEBI" id="CHEBI:29035"/>
        <label>2</label>
    </ligand>
</feature>
<comment type="caution">
    <text evidence="8">The sequence shown here is derived from an EMBL/GenBank/DDBJ whole genome shotgun (WGS) entry which is preliminary data.</text>
</comment>
<dbReference type="GO" id="GO:0005829">
    <property type="term" value="C:cytosol"/>
    <property type="evidence" value="ECO:0007669"/>
    <property type="project" value="TreeGrafter"/>
</dbReference>
<dbReference type="Pfam" id="PF01676">
    <property type="entry name" value="Metalloenzyme"/>
    <property type="match status" value="1"/>
</dbReference>
<comment type="subcellular location">
    <subcellularLocation>
        <location evidence="5">Cytoplasm</location>
    </subcellularLocation>
</comment>
<dbReference type="PANTHER" id="PTHR21110:SF0">
    <property type="entry name" value="PHOSPHOPENTOMUTASE"/>
    <property type="match status" value="1"/>
</dbReference>
<keyword evidence="3 5" id="KW-0464">Manganese</keyword>
<sequence length="391" mass="42691">MKRVTLIVMDSLGVGELADAEIYGDRGADTLGHIIDRMGEFHIPNLRKLGFGNIVGAAGGRLITENPIGSFGKCKEKSKGKDTITGHWEIAGLYTEIPFKTYPDGFPVDFMKAYEEAIGVETLGNYAASGTEIIEELGPEHEATGKPIVYTSADSVFQIAANTAVIPLERLYEICEIARKMLVGDVACGRVIARPYVMENGKRVRTSERKDYAVSPTGKTVLDKVSATGKTVYAIGKISDIFNGKGVTTSVHTDNNMDGVDKTIDALKQDFEGFIFTNLVDFDSKFGHRRDPIGYGKAIEEFDTRLPEMMDAMSDEDVLILCADHGNDPTHSGWDHTREHIPVVIFGKEIKQGTDLGVRESFADIGATIVDILGAEKTEIGESFLKDILKS</sequence>
<comment type="catalytic activity">
    <reaction evidence="5">
        <text>2-deoxy-alpha-D-ribose 1-phosphate = 2-deoxy-D-ribose 5-phosphate</text>
        <dbReference type="Rhea" id="RHEA:27658"/>
        <dbReference type="ChEBI" id="CHEBI:57259"/>
        <dbReference type="ChEBI" id="CHEBI:62877"/>
        <dbReference type="EC" id="5.4.2.7"/>
    </reaction>
</comment>
<dbReference type="InterPro" id="IPR006124">
    <property type="entry name" value="Metalloenzyme"/>
</dbReference>
<feature type="binding site" evidence="5">
    <location>
        <position position="324"/>
    </location>
    <ligand>
        <name>Mn(2+)</name>
        <dbReference type="ChEBI" id="CHEBI:29035"/>
        <label>1</label>
    </ligand>
</feature>
<dbReference type="HAMAP" id="MF_00740">
    <property type="entry name" value="Phosphopentomut"/>
    <property type="match status" value="1"/>
</dbReference>
<evidence type="ECO:0000256" key="2">
    <source>
        <dbReference type="ARBA" id="ARBA00022723"/>
    </source>
</evidence>
<dbReference type="Gene3D" id="3.40.720.10">
    <property type="entry name" value="Alkaline Phosphatase, subunit A"/>
    <property type="match status" value="1"/>
</dbReference>
<dbReference type="NCBIfam" id="NF003766">
    <property type="entry name" value="PRK05362.1"/>
    <property type="match status" value="1"/>
</dbReference>
<dbReference type="NCBIfam" id="TIGR01696">
    <property type="entry name" value="deoB"/>
    <property type="match status" value="1"/>
</dbReference>
<keyword evidence="2 5" id="KW-0479">Metal-binding</keyword>
<comment type="catalytic activity">
    <reaction evidence="5">
        <text>alpha-D-ribose 1-phosphate = D-ribose 5-phosphate</text>
        <dbReference type="Rhea" id="RHEA:18793"/>
        <dbReference type="ChEBI" id="CHEBI:57720"/>
        <dbReference type="ChEBI" id="CHEBI:78346"/>
        <dbReference type="EC" id="5.4.2.7"/>
    </reaction>
</comment>
<comment type="function">
    <text evidence="5">Isomerase that catalyzes the conversion of deoxy-ribose 1-phosphate (dRib-1-P) and ribose 1-phosphate (Rib-1-P) to deoxy-ribose 5-phosphate (dRib-5-P) and ribose 5-phosphate (Rib-5-P), respectively.</text>
</comment>
<dbReference type="GO" id="GO:0000287">
    <property type="term" value="F:magnesium ion binding"/>
    <property type="evidence" value="ECO:0007669"/>
    <property type="project" value="UniProtKB-UniRule"/>
</dbReference>
<dbReference type="EMBL" id="JAFJZZ010000001">
    <property type="protein sequence ID" value="MBN7772732.1"/>
    <property type="molecule type" value="Genomic_DNA"/>
</dbReference>
<keyword evidence="4 5" id="KW-0413">Isomerase</keyword>
<dbReference type="PANTHER" id="PTHR21110">
    <property type="entry name" value="PHOSPHOPENTOMUTASE"/>
    <property type="match status" value="1"/>
</dbReference>
<dbReference type="Gene3D" id="3.30.70.1250">
    <property type="entry name" value="Phosphopentomutase"/>
    <property type="match status" value="1"/>
</dbReference>
<dbReference type="Proteomes" id="UP000664545">
    <property type="component" value="Unassembled WGS sequence"/>
</dbReference>
<dbReference type="GO" id="GO:0008973">
    <property type="term" value="F:phosphopentomutase activity"/>
    <property type="evidence" value="ECO:0007669"/>
    <property type="project" value="UniProtKB-UniRule"/>
</dbReference>
<evidence type="ECO:0000256" key="1">
    <source>
        <dbReference type="ARBA" id="ARBA00010373"/>
    </source>
</evidence>
<feature type="binding site" evidence="5">
    <location>
        <position position="336"/>
    </location>
    <ligand>
        <name>Mn(2+)</name>
        <dbReference type="ChEBI" id="CHEBI:29035"/>
        <label>2</label>
    </ligand>
</feature>
<name>A0A939D7X7_CLOAM</name>
<dbReference type="SUPFAM" id="SSF53649">
    <property type="entry name" value="Alkaline phosphatase-like"/>
    <property type="match status" value="1"/>
</dbReference>
<feature type="binding site" evidence="5">
    <location>
        <position position="10"/>
    </location>
    <ligand>
        <name>Mn(2+)</name>
        <dbReference type="ChEBI" id="CHEBI:29035"/>
        <label>1</label>
    </ligand>
</feature>
<comment type="cofactor">
    <cofactor evidence="5">
        <name>Mn(2+)</name>
        <dbReference type="ChEBI" id="CHEBI:29035"/>
    </cofactor>
    <text evidence="5">Binds 2 manganese ions.</text>
</comment>
<evidence type="ECO:0000256" key="3">
    <source>
        <dbReference type="ARBA" id="ARBA00023211"/>
    </source>
</evidence>
<gene>
    <name evidence="5" type="primary">deoB</name>
    <name evidence="8" type="ORF">JYB65_05095</name>
</gene>
<accession>A0A939D7X7</accession>
<dbReference type="InterPro" id="IPR010045">
    <property type="entry name" value="DeoB"/>
</dbReference>
<organism evidence="8 9">
    <name type="scientific">Clostridium aminobutyricum</name>
    <dbReference type="NCBI Taxonomy" id="33953"/>
    <lineage>
        <taxon>Bacteria</taxon>
        <taxon>Bacillati</taxon>
        <taxon>Bacillota</taxon>
        <taxon>Clostridia</taxon>
        <taxon>Eubacteriales</taxon>
        <taxon>Clostridiaceae</taxon>
        <taxon>Clostridium</taxon>
    </lineage>
</organism>
<dbReference type="GO" id="GO:0009117">
    <property type="term" value="P:nucleotide metabolic process"/>
    <property type="evidence" value="ECO:0007669"/>
    <property type="project" value="UniProtKB-UniRule"/>
</dbReference>
<evidence type="ECO:0000313" key="9">
    <source>
        <dbReference type="Proteomes" id="UP000664545"/>
    </source>
</evidence>
<dbReference type="RefSeq" id="WP_206581510.1">
    <property type="nucleotide sequence ID" value="NZ_JAFJZZ010000001.1"/>
</dbReference>
<evidence type="ECO:0000259" key="7">
    <source>
        <dbReference type="Pfam" id="PF01676"/>
    </source>
</evidence>
<feature type="binding site" evidence="5">
    <location>
        <position position="325"/>
    </location>
    <ligand>
        <name>Mn(2+)</name>
        <dbReference type="ChEBI" id="CHEBI:29035"/>
        <label>1</label>
    </ligand>
</feature>
<evidence type="ECO:0000256" key="6">
    <source>
        <dbReference type="NCBIfam" id="TIGR01696"/>
    </source>
</evidence>
<feature type="domain" description="Metalloenzyme" evidence="7">
    <location>
        <begin position="2"/>
        <end position="377"/>
    </location>
</feature>
<dbReference type="InterPro" id="IPR017850">
    <property type="entry name" value="Alkaline_phosphatase_core_sf"/>
</dbReference>
<evidence type="ECO:0000256" key="4">
    <source>
        <dbReference type="ARBA" id="ARBA00023235"/>
    </source>
</evidence>
<dbReference type="GO" id="GO:0006018">
    <property type="term" value="P:2-deoxyribose 1-phosphate catabolic process"/>
    <property type="evidence" value="ECO:0007669"/>
    <property type="project" value="UniProtKB-UniRule"/>
</dbReference>
<dbReference type="InterPro" id="IPR024052">
    <property type="entry name" value="Phosphopentomutase_DeoB_cap_sf"/>
</dbReference>
<comment type="pathway">
    <text evidence="5">Carbohydrate degradation; 2-deoxy-D-ribose 1-phosphate degradation; D-glyceraldehyde 3-phosphate and acetaldehyde from 2-deoxy-alpha-D-ribose 1-phosphate: step 1/2.</text>
</comment>
<keyword evidence="9" id="KW-1185">Reference proteome</keyword>
<dbReference type="AlphaFoldDB" id="A0A939D7X7"/>
<dbReference type="CDD" id="cd16009">
    <property type="entry name" value="PPM"/>
    <property type="match status" value="1"/>
</dbReference>
<dbReference type="GO" id="GO:0043094">
    <property type="term" value="P:metabolic compound salvage"/>
    <property type="evidence" value="ECO:0007669"/>
    <property type="project" value="UniProtKB-UniRule"/>
</dbReference>
<reference evidence="8" key="1">
    <citation type="submission" date="2021-02" db="EMBL/GenBank/DDBJ databases">
        <title>Abyssanaerobacter marinus gen.nov., sp., nov, anaerobic bacterium isolated from the Onnuri vent field of Indian Ocean and suggestion of Mogibacteriaceae fam. nov., and proposal of reclassification of ambiguous this family's genus member.</title>
        <authorList>
            <person name="Kim Y.J."/>
            <person name="Yang J.-A."/>
        </authorList>
    </citation>
    <scope>NUCLEOTIDE SEQUENCE</scope>
    <source>
        <strain evidence="8">DSM 2634</strain>
    </source>
</reference>
<protein>
    <recommendedName>
        <fullName evidence="5 6">Phosphopentomutase</fullName>
        <ecNumber evidence="5 6">5.4.2.7</ecNumber>
    </recommendedName>
    <alternativeName>
        <fullName evidence="5">Phosphodeoxyribomutase</fullName>
    </alternativeName>
</protein>
<dbReference type="SUPFAM" id="SSF143856">
    <property type="entry name" value="DeoB insert domain-like"/>
    <property type="match status" value="1"/>
</dbReference>
<dbReference type="EC" id="5.4.2.7" evidence="5 6"/>
<feature type="binding site" evidence="5">
    <location>
        <position position="288"/>
    </location>
    <ligand>
        <name>Mn(2+)</name>
        <dbReference type="ChEBI" id="CHEBI:29035"/>
        <label>2</label>
    </ligand>
</feature>
<comment type="similarity">
    <text evidence="1 5">Belongs to the phosphopentomutase family.</text>
</comment>
<dbReference type="GO" id="GO:0030145">
    <property type="term" value="F:manganese ion binding"/>
    <property type="evidence" value="ECO:0007669"/>
    <property type="project" value="UniProtKB-UniRule"/>
</dbReference>
<evidence type="ECO:0000313" key="8">
    <source>
        <dbReference type="EMBL" id="MBN7772732.1"/>
    </source>
</evidence>
<proteinExistence type="inferred from homology"/>
<dbReference type="PIRSF" id="PIRSF001491">
    <property type="entry name" value="Ppentomutase"/>
    <property type="match status" value="1"/>
</dbReference>